<evidence type="ECO:0000313" key="2">
    <source>
        <dbReference type="Proteomes" id="UP000009309"/>
    </source>
</evidence>
<protein>
    <submittedName>
        <fullName evidence="1">Uncharacterized protein</fullName>
    </submittedName>
</protein>
<dbReference type="RefSeq" id="WP_015056972.1">
    <property type="nucleotide sequence ID" value="NC_019017.1"/>
</dbReference>
<keyword evidence="1" id="KW-0614">Plasmid</keyword>
<reference evidence="1 2" key="1">
    <citation type="journal article" date="2012" name="J. Bacteriol.">
        <title>Genome Sequence of the Filamentous Bacterium Fibrisoma limi BUZ 3T.</title>
        <authorList>
            <person name="Filippini M."/>
            <person name="Qi W."/>
            <person name="Jaenicke S."/>
            <person name="Goesmann A."/>
            <person name="Smits T.H."/>
            <person name="Bagheri H.C."/>
        </authorList>
    </citation>
    <scope>NUCLEOTIDE SEQUENCE [LARGE SCALE GENOMIC DNA]</scope>
    <source>
        <strain evidence="2">BUZ 3T</strain>
        <plasmid evidence="1 2">pFLIM01</plasmid>
    </source>
</reference>
<gene>
    <name evidence="1" type="ORF">BN8_p06836</name>
</gene>
<organism evidence="1 2">
    <name type="scientific">Fibrisoma limi BUZ 3</name>
    <dbReference type="NCBI Taxonomy" id="1185876"/>
    <lineage>
        <taxon>Bacteria</taxon>
        <taxon>Pseudomonadati</taxon>
        <taxon>Bacteroidota</taxon>
        <taxon>Cytophagia</taxon>
        <taxon>Cytophagales</taxon>
        <taxon>Spirosomataceae</taxon>
        <taxon>Fibrisoma</taxon>
    </lineage>
</organism>
<dbReference type="AlphaFoldDB" id="I2GU36"/>
<sequence>MLFLLKILCMAKAKQSDLAPLAAIRIVLNQCKTELVPVVHQVSDLPSAKDFPDLEYYFVPAEHMELYRPYHRPGKPYKNFKLVNFERPAIKLTFYYKHKYHIDRGVRVESALTLLKEQRDELFAKSFMNQLSAAQQQKLQDIDILIRAIRETPEKFEFCTSNYEHYYKYWYCSYRYFEDAEQTKTGTVNEHLLKHVEAPEDKRANQSSIERLNVIFIDSKFITRPVPYDNKLIDRVLETYPNRISYGKSSLYIRSL</sequence>
<proteinExistence type="predicted"/>
<dbReference type="Proteomes" id="UP000009309">
    <property type="component" value="Plasmid pFLIM01"/>
</dbReference>
<dbReference type="EMBL" id="HE805916">
    <property type="protein sequence ID" value="CCH57637.1"/>
    <property type="molecule type" value="Genomic_DNA"/>
</dbReference>
<accession>I2GU36</accession>
<evidence type="ECO:0000313" key="1">
    <source>
        <dbReference type="EMBL" id="CCH57637.1"/>
    </source>
</evidence>
<keyword evidence="2" id="KW-1185">Reference proteome</keyword>
<name>I2GU36_9BACT</name>
<geneLocation type="plasmid" evidence="1 2">
    <name>pFLIM01</name>
</geneLocation>